<comment type="caution">
    <text evidence="1">The sequence shown here is derived from an EMBL/GenBank/DDBJ whole genome shotgun (WGS) entry which is preliminary data.</text>
</comment>
<dbReference type="EMBL" id="CAJZBQ010000036">
    <property type="protein sequence ID" value="CAG9324875.1"/>
    <property type="molecule type" value="Genomic_DNA"/>
</dbReference>
<evidence type="ECO:0000313" key="1">
    <source>
        <dbReference type="EMBL" id="CAG9324875.1"/>
    </source>
</evidence>
<evidence type="ECO:0000313" key="2">
    <source>
        <dbReference type="Proteomes" id="UP001162131"/>
    </source>
</evidence>
<accession>A0AAU9JN39</accession>
<protein>
    <submittedName>
        <fullName evidence="1">Uncharacterized protein</fullName>
    </submittedName>
</protein>
<dbReference type="AlphaFoldDB" id="A0AAU9JN39"/>
<organism evidence="1 2">
    <name type="scientific">Blepharisma stoltei</name>
    <dbReference type="NCBI Taxonomy" id="1481888"/>
    <lineage>
        <taxon>Eukaryota</taxon>
        <taxon>Sar</taxon>
        <taxon>Alveolata</taxon>
        <taxon>Ciliophora</taxon>
        <taxon>Postciliodesmatophora</taxon>
        <taxon>Heterotrichea</taxon>
        <taxon>Heterotrichida</taxon>
        <taxon>Blepharismidae</taxon>
        <taxon>Blepharisma</taxon>
    </lineage>
</organism>
<name>A0AAU9JN39_9CILI</name>
<gene>
    <name evidence="1" type="ORF">BSTOLATCC_MIC36649</name>
</gene>
<sequence length="68" mass="8197">MLIVTPIRKEICCIKAIKSKNFIYCNSKAYFFKVFLKIFKSNKKLLFLNFQVSLYYQNTRLCFKKITI</sequence>
<reference evidence="1" key="1">
    <citation type="submission" date="2021-09" db="EMBL/GenBank/DDBJ databases">
        <authorList>
            <consortium name="AG Swart"/>
            <person name="Singh M."/>
            <person name="Singh A."/>
            <person name="Seah K."/>
            <person name="Emmerich C."/>
        </authorList>
    </citation>
    <scope>NUCLEOTIDE SEQUENCE</scope>
    <source>
        <strain evidence="1">ATCC30299</strain>
    </source>
</reference>
<keyword evidence="2" id="KW-1185">Reference proteome</keyword>
<dbReference type="Proteomes" id="UP001162131">
    <property type="component" value="Unassembled WGS sequence"/>
</dbReference>
<proteinExistence type="predicted"/>